<dbReference type="EMBL" id="CAEZTT010000133">
    <property type="protein sequence ID" value="CAB4582492.1"/>
    <property type="molecule type" value="Genomic_DNA"/>
</dbReference>
<organism evidence="1">
    <name type="scientific">freshwater metagenome</name>
    <dbReference type="NCBI Taxonomy" id="449393"/>
    <lineage>
        <taxon>unclassified sequences</taxon>
        <taxon>metagenomes</taxon>
        <taxon>ecological metagenomes</taxon>
    </lineage>
</organism>
<evidence type="ECO:0000313" key="1">
    <source>
        <dbReference type="EMBL" id="CAB4582492.1"/>
    </source>
</evidence>
<dbReference type="AlphaFoldDB" id="A0A6J6F115"/>
<reference evidence="1" key="1">
    <citation type="submission" date="2020-05" db="EMBL/GenBank/DDBJ databases">
        <authorList>
            <person name="Chiriac C."/>
            <person name="Salcher M."/>
            <person name="Ghai R."/>
            <person name="Kavagutti S V."/>
        </authorList>
    </citation>
    <scope>NUCLEOTIDE SEQUENCE</scope>
</reference>
<sequence length="173" mass="18995">MKRNIIMALVLAIACLVPATTAVAKTAKTGGPCATAGQKVTVYDKVLPNRGKTYTCVKSKSGLKFGPAVETAKIKSLLTISQIWRGNSVKLSILDAQGNSCEVKTNTSPECKGFYLGWRANFKDEDKTIVYNDLETTISGLMVGDRGAFRLMYQENQSAMPIVVKEFPFYYDY</sequence>
<dbReference type="PROSITE" id="PS51257">
    <property type="entry name" value="PROKAR_LIPOPROTEIN"/>
    <property type="match status" value="1"/>
</dbReference>
<proteinExistence type="predicted"/>
<gene>
    <name evidence="1" type="ORF">UFOPK1726_01024</name>
</gene>
<protein>
    <submittedName>
        <fullName evidence="1">Unannotated protein</fullName>
    </submittedName>
</protein>
<accession>A0A6J6F115</accession>
<name>A0A6J6F115_9ZZZZ</name>